<evidence type="ECO:0000313" key="6">
    <source>
        <dbReference type="Proteomes" id="UP000593564"/>
    </source>
</evidence>
<dbReference type="SUPFAM" id="SSF54928">
    <property type="entry name" value="RNA-binding domain, RBD"/>
    <property type="match status" value="1"/>
</dbReference>
<evidence type="ECO:0000313" key="5">
    <source>
        <dbReference type="EMBL" id="KAF5954577.1"/>
    </source>
</evidence>
<proteinExistence type="predicted"/>
<keyword evidence="3" id="KW-0472">Membrane</keyword>
<keyword evidence="1 2" id="KW-0694">RNA-binding</keyword>
<organism evidence="5 6">
    <name type="scientific">Camellia sinensis</name>
    <name type="common">Tea plant</name>
    <name type="synonym">Thea sinensis</name>
    <dbReference type="NCBI Taxonomy" id="4442"/>
    <lineage>
        <taxon>Eukaryota</taxon>
        <taxon>Viridiplantae</taxon>
        <taxon>Streptophyta</taxon>
        <taxon>Embryophyta</taxon>
        <taxon>Tracheophyta</taxon>
        <taxon>Spermatophyta</taxon>
        <taxon>Magnoliopsida</taxon>
        <taxon>eudicotyledons</taxon>
        <taxon>Gunneridae</taxon>
        <taxon>Pentapetalae</taxon>
        <taxon>asterids</taxon>
        <taxon>Ericales</taxon>
        <taxon>Theaceae</taxon>
        <taxon>Camellia</taxon>
    </lineage>
</organism>
<feature type="domain" description="RRM" evidence="4">
    <location>
        <begin position="7"/>
        <end position="129"/>
    </location>
</feature>
<sequence>MASTPSRTLFVRNINSNIEDSELRVLFEQYSDIRTLYTVCKHRGIILWRKILTKALVLYLTSIILFQIMIFTKSLAFMERSRKYIHETPHKFHLKFIEFYDVRAAEAACCALNKCNIVGKQINLGPSSPGGAWQWYFSVPLSLF</sequence>
<evidence type="ECO:0000256" key="2">
    <source>
        <dbReference type="PROSITE-ProRule" id="PRU00176"/>
    </source>
</evidence>
<dbReference type="InterPro" id="IPR035979">
    <property type="entry name" value="RBD_domain_sf"/>
</dbReference>
<dbReference type="Proteomes" id="UP000593564">
    <property type="component" value="Unassembled WGS sequence"/>
</dbReference>
<reference evidence="6" key="1">
    <citation type="journal article" date="2020" name="Nat. Commun.">
        <title>Genome assembly of wild tea tree DASZ reveals pedigree and selection history of tea varieties.</title>
        <authorList>
            <person name="Zhang W."/>
            <person name="Zhang Y."/>
            <person name="Qiu H."/>
            <person name="Guo Y."/>
            <person name="Wan H."/>
            <person name="Zhang X."/>
            <person name="Scossa F."/>
            <person name="Alseekh S."/>
            <person name="Zhang Q."/>
            <person name="Wang P."/>
            <person name="Xu L."/>
            <person name="Schmidt M.H."/>
            <person name="Jia X."/>
            <person name="Li D."/>
            <person name="Zhu A."/>
            <person name="Guo F."/>
            <person name="Chen W."/>
            <person name="Ni D."/>
            <person name="Usadel B."/>
            <person name="Fernie A.R."/>
            <person name="Wen W."/>
        </authorList>
    </citation>
    <scope>NUCLEOTIDE SEQUENCE [LARGE SCALE GENOMIC DNA]</scope>
    <source>
        <strain evidence="6">cv. G240</strain>
    </source>
</reference>
<dbReference type="PROSITE" id="PS50102">
    <property type="entry name" value="RRM"/>
    <property type="match status" value="1"/>
</dbReference>
<keyword evidence="3" id="KW-0812">Transmembrane</keyword>
<protein>
    <recommendedName>
        <fullName evidence="4">RRM domain-containing protein</fullName>
    </recommendedName>
</protein>
<dbReference type="InterPro" id="IPR012677">
    <property type="entry name" value="Nucleotide-bd_a/b_plait_sf"/>
</dbReference>
<gene>
    <name evidence="5" type="ORF">HYC85_007433</name>
</gene>
<keyword evidence="6" id="KW-1185">Reference proteome</keyword>
<name>A0A7J7HQ52_CAMSI</name>
<dbReference type="Gene3D" id="3.30.70.330">
    <property type="match status" value="1"/>
</dbReference>
<evidence type="ECO:0000256" key="3">
    <source>
        <dbReference type="SAM" id="Phobius"/>
    </source>
</evidence>
<feature type="transmembrane region" description="Helical" evidence="3">
    <location>
        <begin position="56"/>
        <end position="76"/>
    </location>
</feature>
<dbReference type="PANTHER" id="PTHR23189">
    <property type="entry name" value="RNA RECOGNITION MOTIF-CONTAINING"/>
    <property type="match status" value="1"/>
</dbReference>
<evidence type="ECO:0000259" key="4">
    <source>
        <dbReference type="PROSITE" id="PS50102"/>
    </source>
</evidence>
<accession>A0A7J7HQ52</accession>
<keyword evidence="3" id="KW-1133">Transmembrane helix</keyword>
<comment type="caution">
    <text evidence="5">The sequence shown here is derived from an EMBL/GenBank/DDBJ whole genome shotgun (WGS) entry which is preliminary data.</text>
</comment>
<dbReference type="GO" id="GO:0003723">
    <property type="term" value="F:RNA binding"/>
    <property type="evidence" value="ECO:0007669"/>
    <property type="project" value="UniProtKB-UniRule"/>
</dbReference>
<reference evidence="5 6" key="2">
    <citation type="submission" date="2020-07" db="EMBL/GenBank/DDBJ databases">
        <title>Genome assembly of wild tea tree DASZ reveals pedigree and selection history of tea varieties.</title>
        <authorList>
            <person name="Zhang W."/>
        </authorList>
    </citation>
    <scope>NUCLEOTIDE SEQUENCE [LARGE SCALE GENOMIC DNA]</scope>
    <source>
        <strain evidence="6">cv. G240</strain>
        <tissue evidence="5">Leaf</tissue>
    </source>
</reference>
<evidence type="ECO:0000256" key="1">
    <source>
        <dbReference type="ARBA" id="ARBA00022884"/>
    </source>
</evidence>
<dbReference type="EMBL" id="JACBKZ010000003">
    <property type="protein sequence ID" value="KAF5954577.1"/>
    <property type="molecule type" value="Genomic_DNA"/>
</dbReference>
<dbReference type="InterPro" id="IPR000504">
    <property type="entry name" value="RRM_dom"/>
</dbReference>
<dbReference type="AlphaFoldDB" id="A0A7J7HQ52"/>